<dbReference type="PANTHER" id="PTHR10000:SF23">
    <property type="entry name" value="5-AMINO-6-(5-PHOSPHO-D-RIBITYLAMINO)URACIL PHOSPHATASE YITU"/>
    <property type="match status" value="1"/>
</dbReference>
<keyword evidence="1" id="KW-0378">Hydrolase</keyword>
<dbReference type="Pfam" id="PF08282">
    <property type="entry name" value="Hydrolase_3"/>
    <property type="match status" value="1"/>
</dbReference>
<dbReference type="InterPro" id="IPR000150">
    <property type="entry name" value="Cof"/>
</dbReference>
<dbReference type="SFLD" id="SFLDS00003">
    <property type="entry name" value="Haloacid_Dehalogenase"/>
    <property type="match status" value="1"/>
</dbReference>
<gene>
    <name evidence="1" type="ORF">GCM10008986_17360</name>
</gene>
<dbReference type="GO" id="GO:0016787">
    <property type="term" value="F:hydrolase activity"/>
    <property type="evidence" value="ECO:0007669"/>
    <property type="project" value="UniProtKB-KW"/>
</dbReference>
<dbReference type="EMBL" id="BAAADO010000003">
    <property type="protein sequence ID" value="GAA0491715.1"/>
    <property type="molecule type" value="Genomic_DNA"/>
</dbReference>
<proteinExistence type="predicted"/>
<evidence type="ECO:0000313" key="2">
    <source>
        <dbReference type="Proteomes" id="UP001500880"/>
    </source>
</evidence>
<keyword evidence="2" id="KW-1185">Reference proteome</keyword>
<dbReference type="InterPro" id="IPR036412">
    <property type="entry name" value="HAD-like_sf"/>
</dbReference>
<dbReference type="SUPFAM" id="SSF56784">
    <property type="entry name" value="HAD-like"/>
    <property type="match status" value="1"/>
</dbReference>
<dbReference type="Gene3D" id="3.40.50.1000">
    <property type="entry name" value="HAD superfamily/HAD-like"/>
    <property type="match status" value="1"/>
</dbReference>
<evidence type="ECO:0000313" key="1">
    <source>
        <dbReference type="EMBL" id="GAA0491715.1"/>
    </source>
</evidence>
<dbReference type="PROSITE" id="PS01228">
    <property type="entry name" value="COF_1"/>
    <property type="match status" value="1"/>
</dbReference>
<accession>A0ABN1B7K6</accession>
<dbReference type="RefSeq" id="WP_343839822.1">
    <property type="nucleotide sequence ID" value="NZ_BAAADO010000003.1"/>
</dbReference>
<reference evidence="1 2" key="1">
    <citation type="journal article" date="2019" name="Int. J. Syst. Evol. Microbiol.">
        <title>The Global Catalogue of Microorganisms (GCM) 10K type strain sequencing project: providing services to taxonomists for standard genome sequencing and annotation.</title>
        <authorList>
            <consortium name="The Broad Institute Genomics Platform"/>
            <consortium name="The Broad Institute Genome Sequencing Center for Infectious Disease"/>
            <person name="Wu L."/>
            <person name="Ma J."/>
        </authorList>
    </citation>
    <scope>NUCLEOTIDE SEQUENCE [LARGE SCALE GENOMIC DNA]</scope>
    <source>
        <strain evidence="1 2">JCM 12389</strain>
    </source>
</reference>
<comment type="caution">
    <text evidence="1">The sequence shown here is derived from an EMBL/GenBank/DDBJ whole genome shotgun (WGS) entry which is preliminary data.</text>
</comment>
<dbReference type="NCBIfam" id="TIGR01484">
    <property type="entry name" value="HAD-SF-IIB"/>
    <property type="match status" value="1"/>
</dbReference>
<name>A0ABN1B7K6_9BACI</name>
<dbReference type="PANTHER" id="PTHR10000">
    <property type="entry name" value="PHOSPHOSERINE PHOSPHATASE"/>
    <property type="match status" value="1"/>
</dbReference>
<organism evidence="1 2">
    <name type="scientific">Salinibacillus aidingensis</name>
    <dbReference type="NCBI Taxonomy" id="237684"/>
    <lineage>
        <taxon>Bacteria</taxon>
        <taxon>Bacillati</taxon>
        <taxon>Bacillota</taxon>
        <taxon>Bacilli</taxon>
        <taxon>Bacillales</taxon>
        <taxon>Bacillaceae</taxon>
        <taxon>Salinibacillus</taxon>
    </lineage>
</organism>
<dbReference type="NCBIfam" id="TIGR00099">
    <property type="entry name" value="Cof-subfamily"/>
    <property type="match status" value="1"/>
</dbReference>
<dbReference type="CDD" id="cd07516">
    <property type="entry name" value="HAD_Pase"/>
    <property type="match status" value="1"/>
</dbReference>
<dbReference type="SFLD" id="SFLDG01140">
    <property type="entry name" value="C2.B:_Phosphomannomutase_and_P"/>
    <property type="match status" value="1"/>
</dbReference>
<dbReference type="Proteomes" id="UP001500880">
    <property type="component" value="Unassembled WGS sequence"/>
</dbReference>
<sequence length="272" mass="30875">MSKHLIALDLDGTLLSDDKVIRSKTKNTLRQAIEKGHIVVIATGRPQRASIQYYNELGLNTPMVNMNGALVHHPKDRNWDVVHSPMSIRTAQSIVQTSYDFNVPNVMAEIRDHVYLDKHDEEIMEIFHADFKEYPVTVGSLKNTLEEDPTSILISPREDHISELRSHLDEKHASVIDHRKWGAPWHIIEIVRSGLSKAVGLKKIAHYYNIPKERIIAFGDEDNDLEMIDYAGIGVAMGNGIEELKSIANYTVKTNEEEGIAQFLDEFLRTVN</sequence>
<dbReference type="Gene3D" id="3.30.1240.10">
    <property type="match status" value="1"/>
</dbReference>
<protein>
    <submittedName>
        <fullName evidence="1">Cof-type HAD-IIB family hydrolase</fullName>
    </submittedName>
</protein>
<dbReference type="InterPro" id="IPR023214">
    <property type="entry name" value="HAD_sf"/>
</dbReference>
<dbReference type="InterPro" id="IPR006379">
    <property type="entry name" value="HAD-SF_hydro_IIB"/>
</dbReference>